<dbReference type="InterPro" id="IPR014509">
    <property type="entry name" value="YjdF-like"/>
</dbReference>
<dbReference type="PIRSF" id="PIRSF020606">
    <property type="entry name" value="UCP020606"/>
    <property type="match status" value="1"/>
</dbReference>
<evidence type="ECO:0000313" key="2">
    <source>
        <dbReference type="EMBL" id="ACT50670.1"/>
    </source>
</evidence>
<name>C6XDP5_METGS</name>
<feature type="transmembrane region" description="Helical" evidence="1">
    <location>
        <begin position="129"/>
        <end position="152"/>
    </location>
</feature>
<reference evidence="3" key="1">
    <citation type="submission" date="2009-07" db="EMBL/GenBank/DDBJ databases">
        <title>Complete sequence of chromosome of Methylovorus sp. SIP3-4.</title>
        <authorList>
            <person name="Lucas S."/>
            <person name="Copeland A."/>
            <person name="Lapidus A."/>
            <person name="Glavina del Rio T."/>
            <person name="Tice H."/>
            <person name="Bruce D."/>
            <person name="Goodwin L."/>
            <person name="Pitluck S."/>
            <person name="Clum A."/>
            <person name="Larimer F."/>
            <person name="Land M."/>
            <person name="Hauser L."/>
            <person name="Kyrpides N."/>
            <person name="Mikhailova N."/>
            <person name="Kayluzhnaya M."/>
            <person name="Chistoserdova L."/>
        </authorList>
    </citation>
    <scope>NUCLEOTIDE SEQUENCE [LARGE SCALE GENOMIC DNA]</scope>
    <source>
        <strain evidence="3">SIP3-4</strain>
    </source>
</reference>
<feature type="transmembrane region" description="Helical" evidence="1">
    <location>
        <begin position="58"/>
        <end position="80"/>
    </location>
</feature>
<organism evidence="2 3">
    <name type="scientific">Methylovorus glucosotrophus (strain SIP3-4)</name>
    <dbReference type="NCBI Taxonomy" id="582744"/>
    <lineage>
        <taxon>Bacteria</taxon>
        <taxon>Pseudomonadati</taxon>
        <taxon>Pseudomonadota</taxon>
        <taxon>Betaproteobacteria</taxon>
        <taxon>Nitrosomonadales</taxon>
        <taxon>Methylophilaceae</taxon>
        <taxon>Methylovorus</taxon>
    </lineage>
</organism>
<keyword evidence="1" id="KW-1133">Transmembrane helix</keyword>
<evidence type="ECO:0000256" key="1">
    <source>
        <dbReference type="SAM" id="Phobius"/>
    </source>
</evidence>
<dbReference type="eggNOG" id="COG3647">
    <property type="taxonomic scope" value="Bacteria"/>
</dbReference>
<gene>
    <name evidence="2" type="ordered locus">Msip34_1425</name>
</gene>
<feature type="transmembrane region" description="Helical" evidence="1">
    <location>
        <begin position="31"/>
        <end position="46"/>
    </location>
</feature>
<dbReference type="Pfam" id="PF09997">
    <property type="entry name" value="DUF2238"/>
    <property type="match status" value="1"/>
</dbReference>
<protein>
    <recommendedName>
        <fullName evidence="4">Inner membrane protein YjdF</fullName>
    </recommendedName>
</protein>
<evidence type="ECO:0000313" key="3">
    <source>
        <dbReference type="Proteomes" id="UP000002743"/>
    </source>
</evidence>
<dbReference type="RefSeq" id="WP_015830121.1">
    <property type="nucleotide sequence ID" value="NC_012969.1"/>
</dbReference>
<dbReference type="InterPro" id="IPR058534">
    <property type="entry name" value="YjdF"/>
</dbReference>
<accession>C6XDP5</accession>
<dbReference type="AlphaFoldDB" id="C6XDP5"/>
<proteinExistence type="predicted"/>
<dbReference type="OrthoDB" id="9786473at2"/>
<keyword evidence="1" id="KW-0472">Membrane</keyword>
<feature type="transmembrane region" description="Helical" evidence="1">
    <location>
        <begin position="172"/>
        <end position="190"/>
    </location>
</feature>
<dbReference type="KEGG" id="mei:Msip34_1425"/>
<sequence precursor="true">MPSTRLPLTVAFLVLLSLLLSGIAPYDRLTWLMETLPVMIALPLLIKTYRQFRLTDMLYVLIGLHALVLIVGGAYTYARVPVGFDVQNWFGLDRNPYDKLGHLMQGFVPAMIAREILLRMRYLTSRRMTAFLCVAIALAISAVYELIEWGAAVAMGQGADEFLGTQGDVWDTQSDMLCAMIGAILALLGLSRYHDRQMQSLEIHRRDEL</sequence>
<reference evidence="2 3" key="2">
    <citation type="journal article" date="2011" name="J. Bacteriol.">
        <title>Genomes of three methylotrophs from a single niche uncover genetic and metabolic divergence of Methylophilaceae.</title>
        <authorList>
            <person name="Lapidus A."/>
            <person name="Clum A."/>
            <person name="Labutti K."/>
            <person name="Kaluzhnaya M.G."/>
            <person name="Lim S."/>
            <person name="Beck D.A."/>
            <person name="Glavina Del Rio T."/>
            <person name="Nolan M."/>
            <person name="Mavromatis K."/>
            <person name="Huntemann M."/>
            <person name="Lucas S."/>
            <person name="Lidstrom M.E."/>
            <person name="Ivanova N."/>
            <person name="Chistoserdova L."/>
        </authorList>
    </citation>
    <scope>NUCLEOTIDE SEQUENCE [LARGE SCALE GENOMIC DNA]</scope>
    <source>
        <strain evidence="2 3">SIP3-4</strain>
    </source>
</reference>
<dbReference type="EMBL" id="CP001674">
    <property type="protein sequence ID" value="ACT50670.1"/>
    <property type="molecule type" value="Genomic_DNA"/>
</dbReference>
<keyword evidence="1" id="KW-0812">Transmembrane</keyword>
<dbReference type="HOGENOM" id="CLU_087528_0_0_4"/>
<dbReference type="Proteomes" id="UP000002743">
    <property type="component" value="Chromosome"/>
</dbReference>
<evidence type="ECO:0008006" key="4">
    <source>
        <dbReference type="Google" id="ProtNLM"/>
    </source>
</evidence>
<keyword evidence="3" id="KW-1185">Reference proteome</keyword>
<feature type="transmembrane region" description="Helical" evidence="1">
    <location>
        <begin position="100"/>
        <end position="117"/>
    </location>
</feature>